<dbReference type="InterPro" id="IPR001478">
    <property type="entry name" value="PDZ"/>
</dbReference>
<dbReference type="InterPro" id="IPR051201">
    <property type="entry name" value="Chloro_Bact_Ser_Proteases"/>
</dbReference>
<sequence>MLDFTSDIVDDAPSSRTAAAAPVDDGALLDAYSNAVIDVTDRVGPAVVRVETGPKVPDRRERGGLGSGIVISPDGLVLTNSHVVGTSKEIRLRDVEGHVGDAQVLGVDPDTDLALLRANGVRHLPYAALGNSKTLRRGQLVIAIGNPLGFESTVTAGVVSALGRSIRSVSGRTIEDVIQTDAALNPGNSGGPLVSSHAEVIGINTAIINGAQGICFAVASNTAQFVLSEIIRHGYVRRAYIGVAGQTAPVPRRHAVVAGVENKMGALLAQIEPDGPAAKAGLLPGDVVIRLDGVAINGVDDLIRVLDRDRIGRRLAMDVLRLGRLRAIEIDPIERKPQR</sequence>
<evidence type="ECO:0000256" key="1">
    <source>
        <dbReference type="ARBA" id="ARBA00022670"/>
    </source>
</evidence>
<name>A0AAE9NCB4_9BRAD</name>
<proteinExistence type="predicted"/>
<dbReference type="Pfam" id="PF13365">
    <property type="entry name" value="Trypsin_2"/>
    <property type="match status" value="1"/>
</dbReference>
<evidence type="ECO:0000259" key="3">
    <source>
        <dbReference type="PROSITE" id="PS50106"/>
    </source>
</evidence>
<dbReference type="PANTHER" id="PTHR43343">
    <property type="entry name" value="PEPTIDASE S12"/>
    <property type="match status" value="1"/>
</dbReference>
<dbReference type="PRINTS" id="PR00834">
    <property type="entry name" value="PROTEASES2C"/>
</dbReference>
<dbReference type="InterPro" id="IPR009003">
    <property type="entry name" value="Peptidase_S1_PA"/>
</dbReference>
<dbReference type="GO" id="GO:0004252">
    <property type="term" value="F:serine-type endopeptidase activity"/>
    <property type="evidence" value="ECO:0007669"/>
    <property type="project" value="InterPro"/>
</dbReference>
<dbReference type="InterPro" id="IPR036034">
    <property type="entry name" value="PDZ_sf"/>
</dbReference>
<dbReference type="Pfam" id="PF13180">
    <property type="entry name" value="PDZ_2"/>
    <property type="match status" value="1"/>
</dbReference>
<dbReference type="Gene3D" id="2.40.10.120">
    <property type="match status" value="1"/>
</dbReference>
<dbReference type="SUPFAM" id="SSF50494">
    <property type="entry name" value="Trypsin-like serine proteases"/>
    <property type="match status" value="1"/>
</dbReference>
<dbReference type="InterPro" id="IPR001940">
    <property type="entry name" value="Peptidase_S1C"/>
</dbReference>
<dbReference type="Gene3D" id="2.30.42.10">
    <property type="match status" value="1"/>
</dbReference>
<evidence type="ECO:0000313" key="5">
    <source>
        <dbReference type="Proteomes" id="UP001058872"/>
    </source>
</evidence>
<dbReference type="GO" id="GO:0006508">
    <property type="term" value="P:proteolysis"/>
    <property type="evidence" value="ECO:0007669"/>
    <property type="project" value="UniProtKB-KW"/>
</dbReference>
<evidence type="ECO:0000256" key="2">
    <source>
        <dbReference type="ARBA" id="ARBA00022801"/>
    </source>
</evidence>
<gene>
    <name evidence="4" type="ORF">DCM83_15275</name>
</gene>
<reference evidence="4" key="1">
    <citation type="submission" date="2018-04" db="EMBL/GenBank/DDBJ databases">
        <title>Genomes of Endosymbiotic and Endophytic Bradyrhizobium Publication status.</title>
        <authorList>
            <person name="Guha S."/>
            <person name="Jorrin B."/>
            <person name="Sarkar M."/>
            <person name="Poole P.S."/>
            <person name="DasGupta M."/>
        </authorList>
    </citation>
    <scope>NUCLEOTIDE SEQUENCE</scope>
    <source>
        <strain evidence="4">WBOS16</strain>
    </source>
</reference>
<protein>
    <submittedName>
        <fullName evidence="4">Serine protease</fullName>
    </submittedName>
</protein>
<dbReference type="PANTHER" id="PTHR43343:SF3">
    <property type="entry name" value="PROTEASE DO-LIKE 8, CHLOROPLASTIC"/>
    <property type="match status" value="1"/>
</dbReference>
<dbReference type="EMBL" id="CP028989">
    <property type="protein sequence ID" value="UUO66425.1"/>
    <property type="molecule type" value="Genomic_DNA"/>
</dbReference>
<organism evidence="4 5">
    <name type="scientific">Bradyrhizobium betae</name>
    <dbReference type="NCBI Taxonomy" id="244734"/>
    <lineage>
        <taxon>Bacteria</taxon>
        <taxon>Pseudomonadati</taxon>
        <taxon>Pseudomonadota</taxon>
        <taxon>Alphaproteobacteria</taxon>
        <taxon>Hyphomicrobiales</taxon>
        <taxon>Nitrobacteraceae</taxon>
        <taxon>Bradyrhizobium</taxon>
    </lineage>
</organism>
<accession>A0AAE9NCB4</accession>
<keyword evidence="1 4" id="KW-0645">Protease</keyword>
<evidence type="ECO:0000313" key="4">
    <source>
        <dbReference type="EMBL" id="UUO66425.1"/>
    </source>
</evidence>
<dbReference type="PROSITE" id="PS50106">
    <property type="entry name" value="PDZ"/>
    <property type="match status" value="1"/>
</dbReference>
<dbReference type="SUPFAM" id="SSF50156">
    <property type="entry name" value="PDZ domain-like"/>
    <property type="match status" value="1"/>
</dbReference>
<keyword evidence="2" id="KW-0378">Hydrolase</keyword>
<dbReference type="AlphaFoldDB" id="A0AAE9NCB4"/>
<dbReference type="Proteomes" id="UP001058872">
    <property type="component" value="Chromosome"/>
</dbReference>
<dbReference type="SMART" id="SM00228">
    <property type="entry name" value="PDZ"/>
    <property type="match status" value="1"/>
</dbReference>
<dbReference type="RefSeq" id="WP_257177235.1">
    <property type="nucleotide sequence ID" value="NZ_CP028989.1"/>
</dbReference>
<feature type="domain" description="PDZ" evidence="3">
    <location>
        <begin position="259"/>
        <end position="299"/>
    </location>
</feature>